<dbReference type="InterPro" id="IPR029058">
    <property type="entry name" value="AB_hydrolase_fold"/>
</dbReference>
<protein>
    <submittedName>
        <fullName evidence="2">Carboxylesterase family protein</fullName>
    </submittedName>
</protein>
<accession>A0A939BAB6</accession>
<organism evidence="2 3">
    <name type="scientific">Bifidobacterium pullorum subsp. saeculare</name>
    <dbReference type="NCBI Taxonomy" id="78257"/>
    <lineage>
        <taxon>Bacteria</taxon>
        <taxon>Bacillati</taxon>
        <taxon>Actinomycetota</taxon>
        <taxon>Actinomycetes</taxon>
        <taxon>Bifidobacteriales</taxon>
        <taxon>Bifidobacteriaceae</taxon>
        <taxon>Bifidobacterium</taxon>
    </lineage>
</organism>
<dbReference type="PANTHER" id="PTHR11559">
    <property type="entry name" value="CARBOXYLESTERASE"/>
    <property type="match status" value="1"/>
</dbReference>
<sequence>MLRTVQTALGRVEGTSEEDPAVTVFRGIPYAQPPVGELRWRAPRPVLPWEGTLRAHVFAPIAPQPMTPPGEFYGHEWQVDPATPQSEDCLYANVWTPALRAGGELTDKAADRLCRPRCAPATMRAGRHAHRPRCAPVAMCVYSILLIVP</sequence>
<dbReference type="Proteomes" id="UP000718821">
    <property type="component" value="Unassembled WGS sequence"/>
</dbReference>
<dbReference type="Gene3D" id="3.40.50.1820">
    <property type="entry name" value="alpha/beta hydrolase"/>
    <property type="match status" value="1"/>
</dbReference>
<gene>
    <name evidence="2" type="ORF">H7U32_08630</name>
</gene>
<reference evidence="2" key="1">
    <citation type="submission" date="2020-08" db="EMBL/GenBank/DDBJ databases">
        <authorList>
            <person name="Cejkova D."/>
            <person name="Kubasova T."/>
            <person name="Jahodarova E."/>
            <person name="Rychlik I."/>
        </authorList>
    </citation>
    <scope>NUCLEOTIDE SEQUENCE</scope>
    <source>
        <strain evidence="2">An836</strain>
    </source>
</reference>
<evidence type="ECO:0000313" key="2">
    <source>
        <dbReference type="EMBL" id="MBM6700354.1"/>
    </source>
</evidence>
<name>A0A939BAB6_9BIFI</name>
<dbReference type="Pfam" id="PF00135">
    <property type="entry name" value="COesterase"/>
    <property type="match status" value="1"/>
</dbReference>
<dbReference type="InterPro" id="IPR050309">
    <property type="entry name" value="Type-B_Carboxylest/Lipase"/>
</dbReference>
<evidence type="ECO:0000313" key="3">
    <source>
        <dbReference type="Proteomes" id="UP000718821"/>
    </source>
</evidence>
<dbReference type="SUPFAM" id="SSF53474">
    <property type="entry name" value="alpha/beta-Hydrolases"/>
    <property type="match status" value="1"/>
</dbReference>
<dbReference type="EMBL" id="JACLYU010000026">
    <property type="protein sequence ID" value="MBM6700354.1"/>
    <property type="molecule type" value="Genomic_DNA"/>
</dbReference>
<dbReference type="RefSeq" id="WP_204469669.1">
    <property type="nucleotide sequence ID" value="NZ_JACLYU010000026.1"/>
</dbReference>
<evidence type="ECO:0000259" key="1">
    <source>
        <dbReference type="Pfam" id="PF00135"/>
    </source>
</evidence>
<dbReference type="InterPro" id="IPR002018">
    <property type="entry name" value="CarbesteraseB"/>
</dbReference>
<dbReference type="AlphaFoldDB" id="A0A939BAB6"/>
<comment type="caution">
    <text evidence="2">The sequence shown here is derived from an EMBL/GenBank/DDBJ whole genome shotgun (WGS) entry which is preliminary data.</text>
</comment>
<proteinExistence type="predicted"/>
<keyword evidence="3" id="KW-1185">Reference proteome</keyword>
<feature type="domain" description="Carboxylesterase type B" evidence="1">
    <location>
        <begin position="4"/>
        <end position="98"/>
    </location>
</feature>
<reference evidence="2" key="2">
    <citation type="journal article" date="2021" name="Sci. Rep.">
        <title>The distribution of antibiotic resistance genes in chicken gut microbiota commensals.</title>
        <authorList>
            <person name="Juricova H."/>
            <person name="Matiasovicova J."/>
            <person name="Kubasova T."/>
            <person name="Cejkova D."/>
            <person name="Rychlik I."/>
        </authorList>
    </citation>
    <scope>NUCLEOTIDE SEQUENCE</scope>
    <source>
        <strain evidence="2">An836</strain>
    </source>
</reference>